<dbReference type="PANTHER" id="PTHR32303">
    <property type="entry name" value="QUINOPROTEIN ALCOHOL DEHYDROGENASE (CYTOCHROME C)"/>
    <property type="match status" value="1"/>
</dbReference>
<evidence type="ECO:0000259" key="5">
    <source>
        <dbReference type="Pfam" id="PF13360"/>
    </source>
</evidence>
<dbReference type="EMBL" id="ML978124">
    <property type="protein sequence ID" value="KAF2100200.1"/>
    <property type="molecule type" value="Genomic_DNA"/>
</dbReference>
<reference evidence="6" key="1">
    <citation type="journal article" date="2020" name="Stud. Mycol.">
        <title>101 Dothideomycetes genomes: a test case for predicting lifestyles and emergence of pathogens.</title>
        <authorList>
            <person name="Haridas S."/>
            <person name="Albert R."/>
            <person name="Binder M."/>
            <person name="Bloem J."/>
            <person name="Labutti K."/>
            <person name="Salamov A."/>
            <person name="Andreopoulos B."/>
            <person name="Baker S."/>
            <person name="Barry K."/>
            <person name="Bills G."/>
            <person name="Bluhm B."/>
            <person name="Cannon C."/>
            <person name="Castanera R."/>
            <person name="Culley D."/>
            <person name="Daum C."/>
            <person name="Ezra D."/>
            <person name="Gonzalez J."/>
            <person name="Henrissat B."/>
            <person name="Kuo A."/>
            <person name="Liang C."/>
            <person name="Lipzen A."/>
            <person name="Lutzoni F."/>
            <person name="Magnuson J."/>
            <person name="Mondo S."/>
            <person name="Nolan M."/>
            <person name="Ohm R."/>
            <person name="Pangilinan J."/>
            <person name="Park H.-J."/>
            <person name="Ramirez L."/>
            <person name="Alfaro M."/>
            <person name="Sun H."/>
            <person name="Tritt A."/>
            <person name="Yoshinaga Y."/>
            <person name="Zwiers L.-H."/>
            <person name="Turgeon B."/>
            <person name="Goodwin S."/>
            <person name="Spatafora J."/>
            <person name="Crous P."/>
            <person name="Grigoriev I."/>
        </authorList>
    </citation>
    <scope>NUCLEOTIDE SEQUENCE</scope>
    <source>
        <strain evidence="6">CBS 133067</strain>
    </source>
</reference>
<feature type="signal peptide" evidence="4">
    <location>
        <begin position="1"/>
        <end position="17"/>
    </location>
</feature>
<name>A0A9P4IJ45_9PEZI</name>
<proteinExistence type="inferred from homology"/>
<dbReference type="AlphaFoldDB" id="A0A9P4IJ45"/>
<dbReference type="Proteomes" id="UP000799772">
    <property type="component" value="Unassembled WGS sequence"/>
</dbReference>
<dbReference type="SMART" id="SM00564">
    <property type="entry name" value="PQQ"/>
    <property type="match status" value="4"/>
</dbReference>
<dbReference type="InterPro" id="IPR015943">
    <property type="entry name" value="WD40/YVTN_repeat-like_dom_sf"/>
</dbReference>
<feature type="chain" id="PRO_5040223848" evidence="4">
    <location>
        <begin position="18"/>
        <end position="557"/>
    </location>
</feature>
<accession>A0A9P4IJ45</accession>
<dbReference type="OrthoDB" id="416253at2759"/>
<evidence type="ECO:0000256" key="1">
    <source>
        <dbReference type="ARBA" id="ARBA00001931"/>
    </source>
</evidence>
<keyword evidence="3" id="KW-0560">Oxidoreductase</keyword>
<evidence type="ECO:0000313" key="7">
    <source>
        <dbReference type="Proteomes" id="UP000799772"/>
    </source>
</evidence>
<evidence type="ECO:0000256" key="4">
    <source>
        <dbReference type="SAM" id="SignalP"/>
    </source>
</evidence>
<dbReference type="InterPro" id="IPR011047">
    <property type="entry name" value="Quinoprotein_ADH-like_sf"/>
</dbReference>
<evidence type="ECO:0000256" key="3">
    <source>
        <dbReference type="ARBA" id="ARBA00023002"/>
    </source>
</evidence>
<dbReference type="Gene3D" id="2.130.10.10">
    <property type="entry name" value="YVTN repeat-like/Quinoprotein amine dehydrogenase"/>
    <property type="match status" value="1"/>
</dbReference>
<comment type="similarity">
    <text evidence="2">Belongs to the bacterial PQQ dehydrogenase family.</text>
</comment>
<sequence>MLQIFALFAVFLAPVLSDSSHFPGSSHFSPSHGNSLWNGWGGGILNNRWASSNTQVNSASIKSLSANCKHVYDSGVSATPTVGEDGIVYYPTWEGRLVALDYTTCKVKWEINVTEIILNFGPQLSTNTFVPAVARTSPQISNGVLYFGTLLNCLMVAVKLEDGSVLDTFQLNSNQYAIVTMSPTLYNGHLFIGASSMEETAADRIPNYKCCTFTGNVMALTFDGSKFHAAWNISMIPDDEVAMGWTGNAIWGSQPAIDVKRNQVFFATGNVYSVPDVITKCQQQTANITAISTGLVPESCLPSDVWQEAVLAIDIDDGLVNWVRQLSPLDSWTVACGIPGRLPKIPEVCTGVPGPDADFGMAPAYVPGNANTPFGRDIVVVGQKNGNLHALNAQTGSLFWSVATSPDGTGGGLSWGVAADDTRAYFTAINANLKPYHLIPSNQSVHTSAFGAASLTDGRIEWETVVPFGQAAYVPPTVVGDIVIAGRTGLDQGHGVLANTTGGLIVMNKATGEILQDMELDANFHGGIAVQGDYLMFGTGYSGLNTTGTFVVAKIGK</sequence>
<dbReference type="PANTHER" id="PTHR32303:SF10">
    <property type="entry name" value="OUTER MEMBRANE PROTEIN ASSEMBLY FACTOR BAMB"/>
    <property type="match status" value="1"/>
</dbReference>
<dbReference type="Gene3D" id="2.140.10.10">
    <property type="entry name" value="Quinoprotein alcohol dehydrogenase-like superfamily"/>
    <property type="match status" value="1"/>
</dbReference>
<organism evidence="6 7">
    <name type="scientific">Rhizodiscina lignyota</name>
    <dbReference type="NCBI Taxonomy" id="1504668"/>
    <lineage>
        <taxon>Eukaryota</taxon>
        <taxon>Fungi</taxon>
        <taxon>Dikarya</taxon>
        <taxon>Ascomycota</taxon>
        <taxon>Pezizomycotina</taxon>
        <taxon>Dothideomycetes</taxon>
        <taxon>Pleosporomycetidae</taxon>
        <taxon>Aulographales</taxon>
        <taxon>Rhizodiscinaceae</taxon>
        <taxon>Rhizodiscina</taxon>
    </lineage>
</organism>
<feature type="domain" description="Pyrrolo-quinoline quinone repeat" evidence="5">
    <location>
        <begin position="66"/>
        <end position="322"/>
    </location>
</feature>
<keyword evidence="7" id="KW-1185">Reference proteome</keyword>
<dbReference type="InterPro" id="IPR002372">
    <property type="entry name" value="PQQ_rpt_dom"/>
</dbReference>
<dbReference type="GO" id="GO:0016491">
    <property type="term" value="F:oxidoreductase activity"/>
    <property type="evidence" value="ECO:0007669"/>
    <property type="project" value="UniProtKB-KW"/>
</dbReference>
<dbReference type="InterPro" id="IPR018391">
    <property type="entry name" value="PQQ_b-propeller_rpt"/>
</dbReference>
<evidence type="ECO:0000256" key="2">
    <source>
        <dbReference type="ARBA" id="ARBA00008156"/>
    </source>
</evidence>
<comment type="cofactor">
    <cofactor evidence="1">
        <name>pyrroloquinoline quinone</name>
        <dbReference type="ChEBI" id="CHEBI:58442"/>
    </cofactor>
</comment>
<evidence type="ECO:0000313" key="6">
    <source>
        <dbReference type="EMBL" id="KAF2100200.1"/>
    </source>
</evidence>
<dbReference type="Pfam" id="PF13360">
    <property type="entry name" value="PQQ_2"/>
    <property type="match status" value="1"/>
</dbReference>
<comment type="caution">
    <text evidence="6">The sequence shown here is derived from an EMBL/GenBank/DDBJ whole genome shotgun (WGS) entry which is preliminary data.</text>
</comment>
<keyword evidence="4" id="KW-0732">Signal</keyword>
<protein>
    <submittedName>
        <fullName evidence="6">Quino protein alcohol dehydrogenase-like protein</fullName>
    </submittedName>
</protein>
<gene>
    <name evidence="6" type="ORF">NA57DRAFT_54299</name>
</gene>
<dbReference type="SUPFAM" id="SSF50998">
    <property type="entry name" value="Quinoprotein alcohol dehydrogenase-like"/>
    <property type="match status" value="1"/>
</dbReference>